<feature type="domain" description="Multidrug resistance protein MdtA-like alpha-helical hairpin" evidence="7">
    <location>
        <begin position="149"/>
        <end position="210"/>
    </location>
</feature>
<comment type="caution">
    <text evidence="11">The sequence shown here is derived from an EMBL/GenBank/DDBJ whole genome shotgun (WGS) entry which is preliminary data.</text>
</comment>
<evidence type="ECO:0000259" key="8">
    <source>
        <dbReference type="Pfam" id="PF25917"/>
    </source>
</evidence>
<proteinExistence type="inferred from homology"/>
<evidence type="ECO:0000256" key="2">
    <source>
        <dbReference type="ARBA" id="ARBA00009477"/>
    </source>
</evidence>
<keyword evidence="6" id="KW-0812">Transmembrane</keyword>
<evidence type="ECO:0000256" key="1">
    <source>
        <dbReference type="ARBA" id="ARBA00004196"/>
    </source>
</evidence>
<dbReference type="InterPro" id="IPR058624">
    <property type="entry name" value="MdtA-like_HH"/>
</dbReference>
<dbReference type="AlphaFoldDB" id="A0A9X1SIU7"/>
<name>A0A9X1SIU7_9BACT</name>
<dbReference type="EMBL" id="JAJKFT010000010">
    <property type="protein sequence ID" value="MCC9631993.1"/>
    <property type="molecule type" value="Genomic_DNA"/>
</dbReference>
<protein>
    <submittedName>
        <fullName evidence="11">Efflux RND transporter periplasmic adaptor subunit</fullName>
    </submittedName>
</protein>
<evidence type="ECO:0000256" key="3">
    <source>
        <dbReference type="ARBA" id="ARBA00022448"/>
    </source>
</evidence>
<dbReference type="Pfam" id="PF25876">
    <property type="entry name" value="HH_MFP_RND"/>
    <property type="match status" value="1"/>
</dbReference>
<dbReference type="RefSeq" id="WP_230224852.1">
    <property type="nucleotide sequence ID" value="NZ_JAJKFT010000010.1"/>
</dbReference>
<evidence type="ECO:0000259" key="7">
    <source>
        <dbReference type="Pfam" id="PF25876"/>
    </source>
</evidence>
<evidence type="ECO:0000256" key="5">
    <source>
        <dbReference type="SAM" id="MobiDB-lite"/>
    </source>
</evidence>
<evidence type="ECO:0000313" key="11">
    <source>
        <dbReference type="EMBL" id="MCC9631993.1"/>
    </source>
</evidence>
<organism evidence="11 12">
    <name type="scientific">Blastopirellula sediminis</name>
    <dbReference type="NCBI Taxonomy" id="2894196"/>
    <lineage>
        <taxon>Bacteria</taxon>
        <taxon>Pseudomonadati</taxon>
        <taxon>Planctomycetota</taxon>
        <taxon>Planctomycetia</taxon>
        <taxon>Pirellulales</taxon>
        <taxon>Pirellulaceae</taxon>
        <taxon>Blastopirellula</taxon>
    </lineage>
</organism>
<evidence type="ECO:0000259" key="10">
    <source>
        <dbReference type="Pfam" id="PF25967"/>
    </source>
</evidence>
<sequence length="422" mass="45955">MNHTTTNPSMNIENLDPDEAGPPAPVPKVSAAVATLLFLTLSGAIAGVFLLGWFPKVRQHAALAEETHRLTHATPEVETMIPTPAAASVAVQLPGEIQAEEETVIFPRISGYLRKWHVDIGDQVKAGQLLAEIDTPEVDQQLQQAEATVEQLKARREVAETKLELARFTLERLQRLVISKAASQQAFDEGQAEFSVAQHQIKVADADIAAGMAELQRIKEMQSFAQVFAPFDGTITQRSIDLGQLVTSGNDQAQSLFRLERTDLLRVIVHVPQIYASGIKAGEEAPLVVRELPHKTFTGRVERTARAIDMQTRTMRTEIAVDNSAGLLLPGAYVRVQLHVERENPPLMVPASALIFNANGAQIAVVNSQDLIELRPVEVEMDQGTSLGISKGIEPGQRIVVNPGERLVEGMEVAVLAPVKDT</sequence>
<dbReference type="Pfam" id="PF25917">
    <property type="entry name" value="BSH_RND"/>
    <property type="match status" value="1"/>
</dbReference>
<comment type="subcellular location">
    <subcellularLocation>
        <location evidence="1">Cell envelope</location>
    </subcellularLocation>
</comment>
<keyword evidence="3" id="KW-0813">Transport</keyword>
<dbReference type="SUPFAM" id="SSF111369">
    <property type="entry name" value="HlyD-like secretion proteins"/>
    <property type="match status" value="1"/>
</dbReference>
<dbReference type="PANTHER" id="PTHR30469:SF37">
    <property type="entry name" value="RAGD PROTEIN"/>
    <property type="match status" value="1"/>
</dbReference>
<evidence type="ECO:0000256" key="6">
    <source>
        <dbReference type="SAM" id="Phobius"/>
    </source>
</evidence>
<feature type="domain" description="Multidrug resistance protein MdtA-like barrel-sandwich hybrid" evidence="8">
    <location>
        <begin position="105"/>
        <end position="252"/>
    </location>
</feature>
<dbReference type="Pfam" id="PF25967">
    <property type="entry name" value="RND-MFP_C"/>
    <property type="match status" value="1"/>
</dbReference>
<feature type="compositionally biased region" description="Polar residues" evidence="5">
    <location>
        <begin position="1"/>
        <end position="12"/>
    </location>
</feature>
<dbReference type="Pfam" id="PF25954">
    <property type="entry name" value="Beta-barrel_RND_2"/>
    <property type="match status" value="1"/>
</dbReference>
<keyword evidence="4" id="KW-0175">Coiled coil</keyword>
<reference evidence="11" key="1">
    <citation type="submission" date="2021-11" db="EMBL/GenBank/DDBJ databases">
        <title>Genome sequence.</title>
        <authorList>
            <person name="Sun Q."/>
        </authorList>
    </citation>
    <scope>NUCLEOTIDE SEQUENCE</scope>
    <source>
        <strain evidence="11">JC732</strain>
    </source>
</reference>
<dbReference type="Proteomes" id="UP001139103">
    <property type="component" value="Unassembled WGS sequence"/>
</dbReference>
<dbReference type="InterPro" id="IPR058625">
    <property type="entry name" value="MdtA-like_BSH"/>
</dbReference>
<dbReference type="Gene3D" id="2.40.420.20">
    <property type="match status" value="1"/>
</dbReference>
<dbReference type="Gene3D" id="1.10.287.470">
    <property type="entry name" value="Helix hairpin bin"/>
    <property type="match status" value="1"/>
</dbReference>
<feature type="transmembrane region" description="Helical" evidence="6">
    <location>
        <begin position="31"/>
        <end position="54"/>
    </location>
</feature>
<comment type="similarity">
    <text evidence="2">Belongs to the membrane fusion protein (MFP) (TC 8.A.1) family.</text>
</comment>
<dbReference type="PANTHER" id="PTHR30469">
    <property type="entry name" value="MULTIDRUG RESISTANCE PROTEIN MDTA"/>
    <property type="match status" value="1"/>
</dbReference>
<feature type="domain" description="Multidrug resistance protein MdtA-like C-terminal permuted SH3" evidence="10">
    <location>
        <begin position="347"/>
        <end position="402"/>
    </location>
</feature>
<dbReference type="InterPro" id="IPR058792">
    <property type="entry name" value="Beta-barrel_RND_2"/>
</dbReference>
<feature type="domain" description="CusB-like beta-barrel" evidence="9">
    <location>
        <begin position="268"/>
        <end position="339"/>
    </location>
</feature>
<gene>
    <name evidence="11" type="ORF">LOC68_26655</name>
</gene>
<keyword evidence="6" id="KW-0472">Membrane</keyword>
<keyword evidence="6" id="KW-1133">Transmembrane helix</keyword>
<evidence type="ECO:0000259" key="9">
    <source>
        <dbReference type="Pfam" id="PF25954"/>
    </source>
</evidence>
<dbReference type="Gene3D" id="2.40.50.100">
    <property type="match status" value="1"/>
</dbReference>
<feature type="region of interest" description="Disordered" evidence="5">
    <location>
        <begin position="1"/>
        <end position="23"/>
    </location>
</feature>
<evidence type="ECO:0000256" key="4">
    <source>
        <dbReference type="SAM" id="Coils"/>
    </source>
</evidence>
<keyword evidence="12" id="KW-1185">Reference proteome</keyword>
<dbReference type="InterPro" id="IPR058627">
    <property type="entry name" value="MdtA-like_C"/>
</dbReference>
<accession>A0A9X1SIU7</accession>
<dbReference type="Gene3D" id="2.40.30.170">
    <property type="match status" value="1"/>
</dbReference>
<feature type="coiled-coil region" evidence="4">
    <location>
        <begin position="135"/>
        <end position="176"/>
    </location>
</feature>
<evidence type="ECO:0000313" key="12">
    <source>
        <dbReference type="Proteomes" id="UP001139103"/>
    </source>
</evidence>
<dbReference type="NCBIfam" id="TIGR01730">
    <property type="entry name" value="RND_mfp"/>
    <property type="match status" value="1"/>
</dbReference>
<dbReference type="GO" id="GO:0015562">
    <property type="term" value="F:efflux transmembrane transporter activity"/>
    <property type="evidence" value="ECO:0007669"/>
    <property type="project" value="TreeGrafter"/>
</dbReference>
<dbReference type="InterPro" id="IPR006143">
    <property type="entry name" value="RND_pump_MFP"/>
</dbReference>
<dbReference type="GO" id="GO:1990281">
    <property type="term" value="C:efflux pump complex"/>
    <property type="evidence" value="ECO:0007669"/>
    <property type="project" value="TreeGrafter"/>
</dbReference>